<dbReference type="InterPro" id="IPR011011">
    <property type="entry name" value="Znf_FYVE_PHD"/>
</dbReference>
<feature type="region of interest" description="Disordered" evidence="8">
    <location>
        <begin position="110"/>
        <end position="185"/>
    </location>
</feature>
<keyword evidence="1" id="KW-0597">Phosphoprotein</keyword>
<evidence type="ECO:0000313" key="14">
    <source>
        <dbReference type="Proteomes" id="UP001619887"/>
    </source>
</evidence>
<dbReference type="Pfam" id="PF03172">
    <property type="entry name" value="HSR"/>
    <property type="match status" value="1"/>
</dbReference>
<feature type="compositionally biased region" description="Basic and acidic residues" evidence="8">
    <location>
        <begin position="115"/>
        <end position="132"/>
    </location>
</feature>
<evidence type="ECO:0000256" key="3">
    <source>
        <dbReference type="ARBA" id="ARBA00022771"/>
    </source>
</evidence>
<dbReference type="CDD" id="cd04369">
    <property type="entry name" value="Bromodomain"/>
    <property type="match status" value="1"/>
</dbReference>
<keyword evidence="4" id="KW-0862">Zinc</keyword>
<dbReference type="InterPro" id="IPR001965">
    <property type="entry name" value="Znf_PHD"/>
</dbReference>
<dbReference type="EMBL" id="JBIYXZ010002078">
    <property type="protein sequence ID" value="KAL3054106.1"/>
    <property type="molecule type" value="Genomic_DNA"/>
</dbReference>
<dbReference type="SMART" id="SM00297">
    <property type="entry name" value="BROMO"/>
    <property type="match status" value="1"/>
</dbReference>
<dbReference type="PANTHER" id="PTHR46386:SF1">
    <property type="entry name" value="NUCLEAR BODY PROTEIN SP140-LIKE PROTEIN"/>
    <property type="match status" value="1"/>
</dbReference>
<evidence type="ECO:0000259" key="9">
    <source>
        <dbReference type="PROSITE" id="PS50014"/>
    </source>
</evidence>
<dbReference type="SUPFAM" id="SSF57903">
    <property type="entry name" value="FYVE/PHD zinc finger"/>
    <property type="match status" value="1"/>
</dbReference>
<evidence type="ECO:0000259" key="10">
    <source>
        <dbReference type="PROSITE" id="PS50016"/>
    </source>
</evidence>
<evidence type="ECO:0008006" key="15">
    <source>
        <dbReference type="Google" id="ProtNLM"/>
    </source>
</evidence>
<dbReference type="GO" id="GO:0008270">
    <property type="term" value="F:zinc ion binding"/>
    <property type="evidence" value="ECO:0007669"/>
    <property type="project" value="UniProtKB-KW"/>
</dbReference>
<evidence type="ECO:0000256" key="8">
    <source>
        <dbReference type="SAM" id="MobiDB-lite"/>
    </source>
</evidence>
<keyword evidence="14" id="KW-1185">Reference proteome</keyword>
<evidence type="ECO:0000313" key="13">
    <source>
        <dbReference type="EMBL" id="KAL3054106.1"/>
    </source>
</evidence>
<feature type="domain" description="HSR" evidence="12">
    <location>
        <begin position="1"/>
        <end position="109"/>
    </location>
</feature>
<dbReference type="InterPro" id="IPR013083">
    <property type="entry name" value="Znf_RING/FYVE/PHD"/>
</dbReference>
<dbReference type="PROSITE" id="PS50016">
    <property type="entry name" value="ZF_PHD_2"/>
    <property type="match status" value="1"/>
</dbReference>
<dbReference type="Gene3D" id="1.20.920.10">
    <property type="entry name" value="Bromodomain-like"/>
    <property type="match status" value="1"/>
</dbReference>
<dbReference type="PROSITE" id="PS50014">
    <property type="entry name" value="BROMODOMAIN_2"/>
    <property type="match status" value="1"/>
</dbReference>
<feature type="domain" description="PHD-type" evidence="10">
    <location>
        <begin position="440"/>
        <end position="493"/>
    </location>
</feature>
<feature type="compositionally biased region" description="Low complexity" evidence="8">
    <location>
        <begin position="310"/>
        <end position="325"/>
    </location>
</feature>
<feature type="compositionally biased region" description="Acidic residues" evidence="8">
    <location>
        <begin position="299"/>
        <end position="309"/>
    </location>
</feature>
<keyword evidence="2" id="KW-0479">Metal-binding</keyword>
<feature type="domain" description="Bromo" evidence="9">
    <location>
        <begin position="544"/>
        <end position="597"/>
    </location>
</feature>
<organism evidence="13 14">
    <name type="scientific">Pagothenia borchgrevinki</name>
    <name type="common">Bald rockcod</name>
    <name type="synonym">Trematomus borchgrevinki</name>
    <dbReference type="NCBI Taxonomy" id="8213"/>
    <lineage>
        <taxon>Eukaryota</taxon>
        <taxon>Metazoa</taxon>
        <taxon>Chordata</taxon>
        <taxon>Craniata</taxon>
        <taxon>Vertebrata</taxon>
        <taxon>Euteleostomi</taxon>
        <taxon>Actinopterygii</taxon>
        <taxon>Neopterygii</taxon>
        <taxon>Teleostei</taxon>
        <taxon>Neoteleostei</taxon>
        <taxon>Acanthomorphata</taxon>
        <taxon>Eupercaria</taxon>
        <taxon>Perciformes</taxon>
        <taxon>Notothenioidei</taxon>
        <taxon>Nototheniidae</taxon>
        <taxon>Pagothenia</taxon>
    </lineage>
</organism>
<dbReference type="PANTHER" id="PTHR46386">
    <property type="entry name" value="NUCLEAR BODY PROTEIN SP140"/>
    <property type="match status" value="1"/>
</dbReference>
<name>A0ABD2GJZ8_PAGBO</name>
<dbReference type="AlphaFoldDB" id="A0ABD2GJZ8"/>
<dbReference type="SUPFAM" id="SSF47370">
    <property type="entry name" value="Bromodomain"/>
    <property type="match status" value="1"/>
</dbReference>
<keyword evidence="3 7" id="KW-0863">Zinc-finger</keyword>
<evidence type="ECO:0000259" key="12">
    <source>
        <dbReference type="PROSITE" id="PS51414"/>
    </source>
</evidence>
<dbReference type="PROSITE" id="PS51414">
    <property type="entry name" value="HSR"/>
    <property type="match status" value="1"/>
</dbReference>
<dbReference type="InterPro" id="IPR019787">
    <property type="entry name" value="Znf_PHD-finger"/>
</dbReference>
<evidence type="ECO:0000256" key="5">
    <source>
        <dbReference type="ARBA" id="ARBA00023117"/>
    </source>
</evidence>
<feature type="region of interest" description="Disordered" evidence="8">
    <location>
        <begin position="291"/>
        <end position="342"/>
    </location>
</feature>
<feature type="domain" description="SAND" evidence="11">
    <location>
        <begin position="194"/>
        <end position="272"/>
    </location>
</feature>
<dbReference type="Gene3D" id="3.30.40.10">
    <property type="entry name" value="Zinc/RING finger domain, C3HC4 (zinc finger)"/>
    <property type="match status" value="1"/>
</dbReference>
<dbReference type="InterPro" id="IPR043563">
    <property type="entry name" value="Sp110/Sp140/Sp140L-like"/>
</dbReference>
<evidence type="ECO:0000259" key="11">
    <source>
        <dbReference type="PROSITE" id="PS50864"/>
    </source>
</evidence>
<comment type="caution">
    <text evidence="13">The sequence shown here is derived from an EMBL/GenBank/DDBJ whole genome shotgun (WGS) entry which is preliminary data.</text>
</comment>
<feature type="domain" description="SAND" evidence="11">
    <location>
        <begin position="333"/>
        <end position="416"/>
    </location>
</feature>
<dbReference type="SUPFAM" id="SSF63763">
    <property type="entry name" value="SAND domain-like"/>
    <property type="match status" value="2"/>
</dbReference>
<dbReference type="PROSITE" id="PS50864">
    <property type="entry name" value="SAND"/>
    <property type="match status" value="2"/>
</dbReference>
<dbReference type="Gene3D" id="3.10.390.10">
    <property type="entry name" value="SAND domain-like"/>
    <property type="match status" value="2"/>
</dbReference>
<dbReference type="InterPro" id="IPR004865">
    <property type="entry name" value="HSR_dom"/>
</dbReference>
<feature type="compositionally biased region" description="Basic and acidic residues" evidence="8">
    <location>
        <begin position="333"/>
        <end position="342"/>
    </location>
</feature>
<dbReference type="Proteomes" id="UP001619887">
    <property type="component" value="Unassembled WGS sequence"/>
</dbReference>
<protein>
    <recommendedName>
        <fullName evidence="15">Nuclear body protein SP140-like protein</fullName>
    </recommendedName>
</protein>
<accession>A0ABD2GJZ8</accession>
<reference evidence="13 14" key="2">
    <citation type="journal article" date="2024" name="G3 (Bethesda)">
        <title>The genome of the cryopelagic Antarctic bald notothen, Trematomus borchgrevinki.</title>
        <authorList>
            <person name="Rayamajhi N."/>
            <person name="Rivera-Colon A.G."/>
            <person name="Minhas B.F."/>
            <person name="Cheng C.C."/>
            <person name="Catchen J.M."/>
        </authorList>
    </citation>
    <scope>NUCLEOTIDE SEQUENCE [LARGE SCALE GENOMIC DNA]</scope>
    <source>
        <strain evidence="13">AGRC-2024</strain>
    </source>
</reference>
<dbReference type="Pfam" id="PF00439">
    <property type="entry name" value="Bromodomain"/>
    <property type="match status" value="1"/>
</dbReference>
<dbReference type="InterPro" id="IPR010919">
    <property type="entry name" value="SAND-like_dom_sf"/>
</dbReference>
<dbReference type="PRINTS" id="PR00503">
    <property type="entry name" value="BROMODOMAIN"/>
</dbReference>
<evidence type="ECO:0000256" key="6">
    <source>
        <dbReference type="PROSITE-ProRule" id="PRU00035"/>
    </source>
</evidence>
<gene>
    <name evidence="13" type="ORF">OYC64_006439</name>
</gene>
<dbReference type="Pfam" id="PF01342">
    <property type="entry name" value="SAND"/>
    <property type="match status" value="2"/>
</dbReference>
<dbReference type="SMART" id="SM00249">
    <property type="entry name" value="PHD"/>
    <property type="match status" value="1"/>
</dbReference>
<evidence type="ECO:0000256" key="1">
    <source>
        <dbReference type="ARBA" id="ARBA00022553"/>
    </source>
</evidence>
<dbReference type="SMART" id="SM00258">
    <property type="entry name" value="SAND"/>
    <property type="match status" value="2"/>
</dbReference>
<dbReference type="InterPro" id="IPR036427">
    <property type="entry name" value="Bromodomain-like_sf"/>
</dbReference>
<evidence type="ECO:0000256" key="4">
    <source>
        <dbReference type="ARBA" id="ARBA00022833"/>
    </source>
</evidence>
<proteinExistence type="predicted"/>
<evidence type="ECO:0000256" key="7">
    <source>
        <dbReference type="PROSITE-ProRule" id="PRU00146"/>
    </source>
</evidence>
<dbReference type="InterPro" id="IPR000770">
    <property type="entry name" value="SAND_dom"/>
</dbReference>
<dbReference type="Pfam" id="PF00628">
    <property type="entry name" value="PHD"/>
    <property type="match status" value="1"/>
</dbReference>
<dbReference type="InterPro" id="IPR001487">
    <property type="entry name" value="Bromodomain"/>
</dbReference>
<keyword evidence="5 6" id="KW-0103">Bromodomain</keyword>
<reference evidence="13 14" key="1">
    <citation type="journal article" date="2022" name="G3 (Bethesda)">
        <title>Evaluating Illumina-, Nanopore-, and PacBio-based genome assembly strategies with the bald notothen, Trematomus borchgrevinki.</title>
        <authorList>
            <person name="Rayamajhi N."/>
            <person name="Cheng C.C."/>
            <person name="Catchen J.M."/>
        </authorList>
    </citation>
    <scope>NUCLEOTIDE SEQUENCE [LARGE SCALE GENOMIC DNA]</scope>
    <source>
        <strain evidence="13">AGRC-2024</strain>
    </source>
</reference>
<evidence type="ECO:0000256" key="2">
    <source>
        <dbReference type="ARBA" id="ARBA00022723"/>
    </source>
</evidence>
<sequence length="623" mass="71707">MEPMDWLGDNELLRFFRRSKTEMSCMENPQTFLRLLRDYDLLPENRYEKVSRMQSIKKIKNGLYEFLDLLERKQPQDIRAFWSCVFKETILNEYPTLRLLRNDLKNGTFQSDIPPLERSETEEADKGKRKDVSEDEEEAEKQESSVKKKRKLKNRDVCDEEEEQPGPSSRVSPRKRPEKIHFSSPLKKGEKNDIWTWDLYKSQLPVTCGETKGILSRQRLADGEKCIAVGRQWFTPSEFERFAGKDSSKNWKMTIKCLDTPLGKLIQAGHLKAANYRAGCKKTKKARFPTDNVTTASKEEEDEDEDSDQDSSSSTDISTDISTAGTDEEGEREEQTDASHDSGRKVFKVTCGPLAGDLHEKRFATGTLGKSIRTETKWMTPMQFMQEACPTYLSWKKDIECEGKALGDHIKANILMIHEVRCDCKLCKPQSKDLDDEKNDDECFICKTEEEEDEFVVCDKCPRSFHQKCHLPHVEDNIIGDGSQWVCTFCVYKANENLYPKELEREAALSRTISQRLLHCQYLLLCLRSADRDQIFASNPCGILERYSSVIKTPMWLNNVAGKLQKKLYQTVGEFVSDVQLIFSNCASYNQGNAGYLAMGNRLKELFDKEFNSVFKISEQTVG</sequence>